<dbReference type="RefSeq" id="WP_084192933.1">
    <property type="nucleotide sequence ID" value="NZ_FSRL01000001.1"/>
</dbReference>
<dbReference type="STRING" id="1217970.SAMN05444002_1224"/>
<sequence>MTGPQTPGLTGIVPILLTPFRRDLSIDYASLRREVDATLATGVHGIGIAIGSEIFKLTPEERREILRAVVDQVEGRVPVIMNTSAPGTAPAVQLAQEAAQAGADRLMIWPPDFFALGPDPAIDHLSRIAEAAQLPIVLQDVPQAPISPALALRIAEAVPLVDTIKVETNPTVAQVGAMVRAVEGKLTVLGGAGGGTLIEEHRRGARGTMPFASQAAEFMEVWTALEAGQEGAAARTLETEILPVSRLGFQSGDMFYHVHKALLKQAGAFANTLVRPPTAQPDETALGELKQLLRRTAKPKERHKESA</sequence>
<dbReference type="Gene3D" id="3.20.20.70">
    <property type="entry name" value="Aldolase class I"/>
    <property type="match status" value="1"/>
</dbReference>
<dbReference type="PANTHER" id="PTHR12128:SF66">
    <property type="entry name" value="4-HYDROXY-2-OXOGLUTARATE ALDOLASE, MITOCHONDRIAL"/>
    <property type="match status" value="1"/>
</dbReference>
<name>A0A1N6EZ29_9RHOB</name>
<comment type="similarity">
    <text evidence="1 3">Belongs to the DapA family.</text>
</comment>
<protein>
    <submittedName>
        <fullName evidence="5">4-hydroxy-tetrahydrodipicolinate synthase</fullName>
    </submittedName>
</protein>
<evidence type="ECO:0000313" key="6">
    <source>
        <dbReference type="Proteomes" id="UP000184932"/>
    </source>
</evidence>
<dbReference type="SUPFAM" id="SSF51569">
    <property type="entry name" value="Aldolase"/>
    <property type="match status" value="1"/>
</dbReference>
<feature type="binding site" evidence="4">
    <location>
        <position position="209"/>
    </location>
    <ligand>
        <name>pyruvate</name>
        <dbReference type="ChEBI" id="CHEBI:15361"/>
    </ligand>
</feature>
<dbReference type="AlphaFoldDB" id="A0A1N6EZ29"/>
<dbReference type="CDD" id="cd00408">
    <property type="entry name" value="DHDPS-like"/>
    <property type="match status" value="1"/>
</dbReference>
<organism evidence="5 6">
    <name type="scientific">Vannielia litorea</name>
    <dbReference type="NCBI Taxonomy" id="1217970"/>
    <lineage>
        <taxon>Bacteria</taxon>
        <taxon>Pseudomonadati</taxon>
        <taxon>Pseudomonadota</taxon>
        <taxon>Alphaproteobacteria</taxon>
        <taxon>Rhodobacterales</taxon>
        <taxon>Paracoccaceae</taxon>
        <taxon>Vannielia</taxon>
    </lineage>
</organism>
<dbReference type="InterPro" id="IPR013785">
    <property type="entry name" value="Aldolase_TIM"/>
</dbReference>
<dbReference type="EMBL" id="FSRL01000001">
    <property type="protein sequence ID" value="SIN88254.1"/>
    <property type="molecule type" value="Genomic_DNA"/>
</dbReference>
<dbReference type="PIRSF" id="PIRSF001365">
    <property type="entry name" value="DHDPS"/>
    <property type="match status" value="1"/>
</dbReference>
<evidence type="ECO:0000256" key="1">
    <source>
        <dbReference type="ARBA" id="ARBA00007592"/>
    </source>
</evidence>
<dbReference type="OrthoDB" id="9796205at2"/>
<evidence type="ECO:0000313" key="5">
    <source>
        <dbReference type="EMBL" id="SIN88254.1"/>
    </source>
</evidence>
<dbReference type="GO" id="GO:0008840">
    <property type="term" value="F:4-hydroxy-tetrahydrodipicolinate synthase activity"/>
    <property type="evidence" value="ECO:0007669"/>
    <property type="project" value="TreeGrafter"/>
</dbReference>
<keyword evidence="2 3" id="KW-0456">Lyase</keyword>
<dbReference type="Proteomes" id="UP000184932">
    <property type="component" value="Unassembled WGS sequence"/>
</dbReference>
<dbReference type="PANTHER" id="PTHR12128">
    <property type="entry name" value="DIHYDRODIPICOLINATE SYNTHASE"/>
    <property type="match status" value="1"/>
</dbReference>
<dbReference type="Pfam" id="PF00701">
    <property type="entry name" value="DHDPS"/>
    <property type="match status" value="1"/>
</dbReference>
<evidence type="ECO:0000256" key="2">
    <source>
        <dbReference type="ARBA" id="ARBA00023239"/>
    </source>
</evidence>
<reference evidence="6" key="1">
    <citation type="submission" date="2016-11" db="EMBL/GenBank/DDBJ databases">
        <authorList>
            <person name="Varghese N."/>
            <person name="Submissions S."/>
        </authorList>
    </citation>
    <scope>NUCLEOTIDE SEQUENCE [LARGE SCALE GENOMIC DNA]</scope>
    <source>
        <strain evidence="6">DSM 29440</strain>
    </source>
</reference>
<keyword evidence="6" id="KW-1185">Reference proteome</keyword>
<proteinExistence type="inferred from homology"/>
<gene>
    <name evidence="5" type="ORF">SAMN05444002_1224</name>
</gene>
<dbReference type="InterPro" id="IPR002220">
    <property type="entry name" value="DapA-like"/>
</dbReference>
<accession>A0A1N6EZ29</accession>
<dbReference type="SMART" id="SM01130">
    <property type="entry name" value="DHDPS"/>
    <property type="match status" value="1"/>
</dbReference>
<evidence type="ECO:0000256" key="4">
    <source>
        <dbReference type="PIRSR" id="PIRSR001365-2"/>
    </source>
</evidence>
<evidence type="ECO:0000256" key="3">
    <source>
        <dbReference type="PIRNR" id="PIRNR001365"/>
    </source>
</evidence>